<organism evidence="6">
    <name type="scientific">Menopon gallinae</name>
    <name type="common">poultry shaft louse</name>
    <dbReference type="NCBI Taxonomy" id="328185"/>
    <lineage>
        <taxon>Eukaryota</taxon>
        <taxon>Metazoa</taxon>
        <taxon>Ecdysozoa</taxon>
        <taxon>Arthropoda</taxon>
        <taxon>Hexapoda</taxon>
        <taxon>Insecta</taxon>
        <taxon>Pterygota</taxon>
        <taxon>Neoptera</taxon>
        <taxon>Paraneoptera</taxon>
        <taxon>Psocodea</taxon>
        <taxon>Troctomorpha</taxon>
        <taxon>Phthiraptera</taxon>
        <taxon>Amblycera</taxon>
        <taxon>Menoponidae</taxon>
        <taxon>Menopon</taxon>
    </lineage>
</organism>
<feature type="region of interest" description="Disordered" evidence="4">
    <location>
        <begin position="206"/>
        <end position="231"/>
    </location>
</feature>
<reference evidence="6" key="1">
    <citation type="journal article" date="2024" name="Gigascience">
        <title>Chromosome-level genome of the poultry shaft louse Menopon gallinae provides insight into the host-switching and adaptive evolution of parasitic lice.</title>
        <authorList>
            <person name="Xu Y."/>
            <person name="Ma L."/>
            <person name="Liu S."/>
            <person name="Liang Y."/>
            <person name="Liu Q."/>
            <person name="He Z."/>
            <person name="Tian L."/>
            <person name="Duan Y."/>
            <person name="Cai W."/>
            <person name="Li H."/>
            <person name="Song F."/>
        </authorList>
    </citation>
    <scope>NUCLEOTIDE SEQUENCE</scope>
    <source>
        <strain evidence="6">Cailab_2023a</strain>
    </source>
</reference>
<dbReference type="SMART" id="SM00326">
    <property type="entry name" value="SH3"/>
    <property type="match status" value="1"/>
</dbReference>
<sequence>METQNKQERFVALSRMRVQLTETVRNVLDFFARCELCDPSVVEAKYAKLSQLEMAAIELYMVVLSSGPTVEERNYYARHHWNTLNTIDEIRSRYKKWKSRKGKSQADAAKTLTEAKKLYDGILDAVIKAKQGHEAACRARKLAEKSSWVSWEGLQEFSARVEEWKEKCDRAQLEKSRAEKLARALLGMGEVQLQQFEAHLNAGEKKLGESNGNQSKWKSNGNLSKWKSNGNLSKWKSNGTLSKWKSEGNLKAAIGSTAPKESFPSKDTTTDSQSETIIVRALSDFRGQGPDKISFKEGDVFVKFKGTYDKGWSLGRNNDTVGLFPDRLAKPIFT</sequence>
<gene>
    <name evidence="6" type="ORF">PYX00_001623</name>
</gene>
<evidence type="ECO:0000256" key="2">
    <source>
        <dbReference type="PROSITE-ProRule" id="PRU00192"/>
    </source>
</evidence>
<name>A0AAW2IEW6_9NEOP</name>
<feature type="compositionally biased region" description="Polar residues" evidence="4">
    <location>
        <begin position="210"/>
        <end position="231"/>
    </location>
</feature>
<evidence type="ECO:0000259" key="5">
    <source>
        <dbReference type="PROSITE" id="PS50002"/>
    </source>
</evidence>
<comment type="caution">
    <text evidence="6">The sequence shown here is derived from an EMBL/GenBank/DDBJ whole genome shotgun (WGS) entry which is preliminary data.</text>
</comment>
<dbReference type="InterPro" id="IPR036028">
    <property type="entry name" value="SH3-like_dom_sf"/>
</dbReference>
<dbReference type="Pfam" id="PF00018">
    <property type="entry name" value="SH3_1"/>
    <property type="match status" value="1"/>
</dbReference>
<dbReference type="Gene3D" id="2.30.30.40">
    <property type="entry name" value="SH3 Domains"/>
    <property type="match status" value="1"/>
</dbReference>
<dbReference type="SUPFAM" id="SSF50044">
    <property type="entry name" value="SH3-domain"/>
    <property type="match status" value="1"/>
</dbReference>
<evidence type="ECO:0000256" key="4">
    <source>
        <dbReference type="SAM" id="MobiDB-lite"/>
    </source>
</evidence>
<keyword evidence="1 2" id="KW-0728">SH3 domain</keyword>
<protein>
    <recommendedName>
        <fullName evidence="5">SH3 domain-containing protein</fullName>
    </recommendedName>
</protein>
<feature type="coiled-coil region" evidence="3">
    <location>
        <begin position="154"/>
        <end position="181"/>
    </location>
</feature>
<dbReference type="EMBL" id="JARGDH010000001">
    <property type="protein sequence ID" value="KAL0280283.1"/>
    <property type="molecule type" value="Genomic_DNA"/>
</dbReference>
<evidence type="ECO:0000313" key="6">
    <source>
        <dbReference type="EMBL" id="KAL0280283.1"/>
    </source>
</evidence>
<proteinExistence type="predicted"/>
<dbReference type="PROSITE" id="PS50002">
    <property type="entry name" value="SH3"/>
    <property type="match status" value="1"/>
</dbReference>
<evidence type="ECO:0000256" key="1">
    <source>
        <dbReference type="ARBA" id="ARBA00022443"/>
    </source>
</evidence>
<keyword evidence="3" id="KW-0175">Coiled coil</keyword>
<dbReference type="AlphaFoldDB" id="A0AAW2IEW6"/>
<accession>A0AAW2IEW6</accession>
<feature type="domain" description="SH3" evidence="5">
    <location>
        <begin position="274"/>
        <end position="334"/>
    </location>
</feature>
<evidence type="ECO:0000256" key="3">
    <source>
        <dbReference type="SAM" id="Coils"/>
    </source>
</evidence>
<dbReference type="InterPro" id="IPR001452">
    <property type="entry name" value="SH3_domain"/>
</dbReference>